<protein>
    <recommendedName>
        <fullName evidence="1">Alpha-2-macroglobulin bait region domain-containing protein</fullName>
    </recommendedName>
</protein>
<dbReference type="Proteomes" id="UP000018936">
    <property type="component" value="Unassembled WGS sequence"/>
</dbReference>
<dbReference type="InterPro" id="IPR011625">
    <property type="entry name" value="A2M_N_BRD"/>
</dbReference>
<feature type="non-terminal residue" evidence="2">
    <location>
        <position position="122"/>
    </location>
</feature>
<dbReference type="PANTHER" id="PTHR11412:SF165">
    <property type="entry name" value="ALPHA-2-MACROGLOBULIN"/>
    <property type="match status" value="1"/>
</dbReference>
<dbReference type="OrthoDB" id="9998011at2759"/>
<organism evidence="2 3">
    <name type="scientific">Ophiophagus hannah</name>
    <name type="common">King cobra</name>
    <name type="synonym">Naja hannah</name>
    <dbReference type="NCBI Taxonomy" id="8665"/>
    <lineage>
        <taxon>Eukaryota</taxon>
        <taxon>Metazoa</taxon>
        <taxon>Chordata</taxon>
        <taxon>Craniata</taxon>
        <taxon>Vertebrata</taxon>
        <taxon>Euteleostomi</taxon>
        <taxon>Lepidosauria</taxon>
        <taxon>Squamata</taxon>
        <taxon>Bifurcata</taxon>
        <taxon>Unidentata</taxon>
        <taxon>Episquamata</taxon>
        <taxon>Toxicofera</taxon>
        <taxon>Serpentes</taxon>
        <taxon>Colubroidea</taxon>
        <taxon>Elapidae</taxon>
        <taxon>Elapinae</taxon>
        <taxon>Ophiophagus</taxon>
    </lineage>
</organism>
<evidence type="ECO:0000313" key="3">
    <source>
        <dbReference type="Proteomes" id="UP000018936"/>
    </source>
</evidence>
<dbReference type="Pfam" id="PF07703">
    <property type="entry name" value="A2M_BRD"/>
    <property type="match status" value="1"/>
</dbReference>
<dbReference type="InterPro" id="IPR050473">
    <property type="entry name" value="A2M/Complement_sys"/>
</dbReference>
<dbReference type="EMBL" id="AZIM01016924">
    <property type="protein sequence ID" value="ETE56611.1"/>
    <property type="molecule type" value="Genomic_DNA"/>
</dbReference>
<name>V8N401_OPHHA</name>
<comment type="caution">
    <text evidence="2">The sequence shown here is derived from an EMBL/GenBank/DDBJ whole genome shotgun (WGS) entry which is preliminary data.</text>
</comment>
<feature type="non-terminal residue" evidence="2">
    <location>
        <position position="1"/>
    </location>
</feature>
<evidence type="ECO:0000313" key="2">
    <source>
        <dbReference type="EMBL" id="ETE56611.1"/>
    </source>
</evidence>
<dbReference type="AlphaFoldDB" id="V8N401"/>
<proteinExistence type="predicted"/>
<evidence type="ECO:0000259" key="1">
    <source>
        <dbReference type="Pfam" id="PF07703"/>
    </source>
</evidence>
<accession>V8N401</accession>
<reference evidence="2 3" key="1">
    <citation type="journal article" date="2013" name="Proc. Natl. Acad. Sci. U.S.A.">
        <title>The king cobra genome reveals dynamic gene evolution and adaptation in the snake venom system.</title>
        <authorList>
            <person name="Vonk F.J."/>
            <person name="Casewell N.R."/>
            <person name="Henkel C.V."/>
            <person name="Heimberg A.M."/>
            <person name="Jansen H.J."/>
            <person name="McCleary R.J."/>
            <person name="Kerkkamp H.M."/>
            <person name="Vos R.A."/>
            <person name="Guerreiro I."/>
            <person name="Calvete J.J."/>
            <person name="Wuster W."/>
            <person name="Woods A.E."/>
            <person name="Logan J.M."/>
            <person name="Harrison R.A."/>
            <person name="Castoe T.A."/>
            <person name="de Koning A.P."/>
            <person name="Pollock D.D."/>
            <person name="Yandell M."/>
            <person name="Calderon D."/>
            <person name="Renjifo C."/>
            <person name="Currier R.B."/>
            <person name="Salgado D."/>
            <person name="Pla D."/>
            <person name="Sanz L."/>
            <person name="Hyder A.S."/>
            <person name="Ribeiro J.M."/>
            <person name="Arntzen J.W."/>
            <person name="van den Thillart G.E."/>
            <person name="Boetzer M."/>
            <person name="Pirovano W."/>
            <person name="Dirks R.P."/>
            <person name="Spaink H.P."/>
            <person name="Duboule D."/>
            <person name="McGlinn E."/>
            <person name="Kini R.M."/>
            <person name="Richardson M.K."/>
        </authorList>
    </citation>
    <scope>NUCLEOTIDE SEQUENCE</scope>
    <source>
        <tissue evidence="2">Blood</tissue>
    </source>
</reference>
<keyword evidence="3" id="KW-1185">Reference proteome</keyword>
<feature type="domain" description="Alpha-2-macroglobulin bait region" evidence="1">
    <location>
        <begin position="38"/>
        <end position="122"/>
    </location>
</feature>
<dbReference type="PANTHER" id="PTHR11412">
    <property type="entry name" value="MACROGLOBULIN / COMPLEMENT"/>
    <property type="match status" value="1"/>
</dbReference>
<dbReference type="Gene3D" id="2.60.40.1930">
    <property type="match status" value="1"/>
</dbReference>
<gene>
    <name evidence="2" type="ORF">L345_17678</name>
</gene>
<sequence>ATYVKESLCHDSNWISPEHRTGYFTASRFHSPSQSYLNIQALPGTLKCGQHAVIPVHYILNSEVIKDKEVVFHYLVRTFNLDLLVDIKIAPLARLLVYTILDNGELVVHSADFPVEPCFANK</sequence>